<dbReference type="InterPro" id="IPR033454">
    <property type="entry name" value="RecG_wedge"/>
</dbReference>
<dbReference type="InterPro" id="IPR045562">
    <property type="entry name" value="RecG_dom3_C"/>
</dbReference>
<dbReference type="PANTHER" id="PTHR47964:SF1">
    <property type="entry name" value="ATP-DEPENDENT DNA HELICASE HOMOLOG RECG, CHLOROPLASTIC"/>
    <property type="match status" value="1"/>
</dbReference>
<comment type="catalytic activity">
    <reaction evidence="12 15">
        <text>Couples ATP hydrolysis with the unwinding of duplex DNA by translocating in the 3'-5' direction.</text>
        <dbReference type="EC" id="5.6.2.4"/>
    </reaction>
</comment>
<evidence type="ECO:0000256" key="14">
    <source>
        <dbReference type="ARBA" id="ARBA00048988"/>
    </source>
</evidence>
<sequence length="688" mass="78580">MYTLETPIENLTRVGKATSGRLRRLGLNTVNDLLYYFPFRYEDYSQVVVIKDLLPSQTVTIKGKIVLIENRRSHRKRMTITEALIEDDTGSIKVVWFNQPFLIKYLKSGDEIFIAGTTEINNLSLQFTSPAYEKITGGDSLNTAKIVPVYSLTSNLTQKQLRFLIKVALESVNMIKEWLPLEIIKKNNLANFNFALTQIHFPNDFKVLGQARLRLKFNELFLIALQNQFLRKFLMQNPAPAIKFQEEKIKEFVSTLPYLLTADQKKAAWQILLDLDKETPMNRLLEGDVGSGKTIVAALAILNVALNGYQAVLMAPTEILARQHYNSLLNFFKDFKIKIALLTHSEKIVNHAENLSKKEVLEQIKNGEINLIIGTHALIQDEVEYKKLGLIIVDEQHRFGVEQRKKLKQKNKGQKLPHFLSMTATPIPRSLALILYGDLDLSIIKEMPKGRKKIITKLIPENSRWQAYQFIREEIKKGRQVFVICPLIDPSDKLGVKSVTEEFKKLDKEVFPDLKIGLLHGKLKAKEKEVIMRDFKANKIKILVSTSVIEVGIDIPNATIMMIEGADRFGLAQLHQFRGRVGRGEHQSYCFLFTDNFNDKTQERLQALVNSSDGFALAEYDLKFRGPGEVYGTRQSGLPDLKIASLNDLELINLTKKEAQEFLEKNNLADFPLLQNKLEQAQINTHLE</sequence>
<evidence type="ECO:0000256" key="10">
    <source>
        <dbReference type="ARBA" id="ARBA00023204"/>
    </source>
</evidence>
<dbReference type="InterPro" id="IPR004609">
    <property type="entry name" value="ATP-dep_DNA_helicase_RecG"/>
</dbReference>
<feature type="domain" description="Helicase C-terminal" evidence="17">
    <location>
        <begin position="463"/>
        <end position="628"/>
    </location>
</feature>
<keyword evidence="5 15" id="KW-0378">Hydrolase</keyword>
<dbReference type="CDD" id="cd04488">
    <property type="entry name" value="RecG_wedge_OBF"/>
    <property type="match status" value="1"/>
</dbReference>
<evidence type="ECO:0000256" key="11">
    <source>
        <dbReference type="ARBA" id="ARBA00023235"/>
    </source>
</evidence>
<evidence type="ECO:0000259" key="17">
    <source>
        <dbReference type="PROSITE" id="PS51194"/>
    </source>
</evidence>
<dbReference type="GO" id="GO:0006310">
    <property type="term" value="P:DNA recombination"/>
    <property type="evidence" value="ECO:0007669"/>
    <property type="project" value="UniProtKB-UniRule"/>
</dbReference>
<dbReference type="SMART" id="SM00490">
    <property type="entry name" value="HELICc"/>
    <property type="match status" value="1"/>
</dbReference>
<dbReference type="Gene3D" id="3.40.50.300">
    <property type="entry name" value="P-loop containing nucleotide triphosphate hydrolases"/>
    <property type="match status" value="2"/>
</dbReference>
<dbReference type="EC" id="5.6.2.4" evidence="13 15"/>
<name>A0A1G1XP00_9BACT</name>
<dbReference type="InterPro" id="IPR027417">
    <property type="entry name" value="P-loop_NTPase"/>
</dbReference>
<dbReference type="GO" id="GO:0005524">
    <property type="term" value="F:ATP binding"/>
    <property type="evidence" value="ECO:0007669"/>
    <property type="project" value="UniProtKB-KW"/>
</dbReference>
<dbReference type="Proteomes" id="UP000176498">
    <property type="component" value="Unassembled WGS sequence"/>
</dbReference>
<dbReference type="SUPFAM" id="SSF50249">
    <property type="entry name" value="Nucleic acid-binding proteins"/>
    <property type="match status" value="1"/>
</dbReference>
<keyword evidence="3 15" id="KW-0547">Nucleotide-binding</keyword>
<dbReference type="GO" id="GO:0003677">
    <property type="term" value="F:DNA binding"/>
    <property type="evidence" value="ECO:0007669"/>
    <property type="project" value="UniProtKB-KW"/>
</dbReference>
<dbReference type="PROSITE" id="PS51194">
    <property type="entry name" value="HELICASE_CTER"/>
    <property type="match status" value="1"/>
</dbReference>
<dbReference type="SMART" id="SM00487">
    <property type="entry name" value="DEXDc"/>
    <property type="match status" value="1"/>
</dbReference>
<evidence type="ECO:0000313" key="19">
    <source>
        <dbReference type="Proteomes" id="UP000176498"/>
    </source>
</evidence>
<evidence type="ECO:0000256" key="9">
    <source>
        <dbReference type="ARBA" id="ARBA00023172"/>
    </source>
</evidence>
<evidence type="ECO:0000256" key="3">
    <source>
        <dbReference type="ARBA" id="ARBA00022741"/>
    </source>
</evidence>
<keyword evidence="11" id="KW-0413">Isomerase</keyword>
<proteinExistence type="inferred from homology"/>
<dbReference type="Pfam" id="PF19833">
    <property type="entry name" value="RecG_dom3_C"/>
    <property type="match status" value="1"/>
</dbReference>
<evidence type="ECO:0000256" key="15">
    <source>
        <dbReference type="RuleBase" id="RU363016"/>
    </source>
</evidence>
<dbReference type="InterPro" id="IPR011545">
    <property type="entry name" value="DEAD/DEAH_box_helicase_dom"/>
</dbReference>
<evidence type="ECO:0000256" key="7">
    <source>
        <dbReference type="ARBA" id="ARBA00022840"/>
    </source>
</evidence>
<evidence type="ECO:0000259" key="16">
    <source>
        <dbReference type="PROSITE" id="PS51192"/>
    </source>
</evidence>
<evidence type="ECO:0000256" key="13">
    <source>
        <dbReference type="ARBA" id="ARBA00034808"/>
    </source>
</evidence>
<dbReference type="GO" id="GO:0016887">
    <property type="term" value="F:ATP hydrolysis activity"/>
    <property type="evidence" value="ECO:0007669"/>
    <property type="project" value="RHEA"/>
</dbReference>
<organism evidence="18 19">
    <name type="scientific">Candidatus Buchananbacteria bacterium RBG_13_36_9</name>
    <dbReference type="NCBI Taxonomy" id="1797530"/>
    <lineage>
        <taxon>Bacteria</taxon>
        <taxon>Candidatus Buchananiibacteriota</taxon>
    </lineage>
</organism>
<comment type="caution">
    <text evidence="18">The sequence shown here is derived from an EMBL/GenBank/DDBJ whole genome shotgun (WGS) entry which is preliminary data.</text>
</comment>
<dbReference type="Pfam" id="PF00270">
    <property type="entry name" value="DEAD"/>
    <property type="match status" value="1"/>
</dbReference>
<keyword evidence="4 15" id="KW-0227">DNA damage</keyword>
<evidence type="ECO:0000256" key="8">
    <source>
        <dbReference type="ARBA" id="ARBA00023125"/>
    </source>
</evidence>
<reference evidence="18 19" key="1">
    <citation type="journal article" date="2016" name="Nat. Commun.">
        <title>Thousands of microbial genomes shed light on interconnected biogeochemical processes in an aquifer system.</title>
        <authorList>
            <person name="Anantharaman K."/>
            <person name="Brown C.T."/>
            <person name="Hug L.A."/>
            <person name="Sharon I."/>
            <person name="Castelle C.J."/>
            <person name="Probst A.J."/>
            <person name="Thomas B.C."/>
            <person name="Singh A."/>
            <person name="Wilkins M.J."/>
            <person name="Karaoz U."/>
            <person name="Brodie E.L."/>
            <person name="Williams K.H."/>
            <person name="Hubbard S.S."/>
            <person name="Banfield J.F."/>
        </authorList>
    </citation>
    <scope>NUCLEOTIDE SEQUENCE [LARGE SCALE GENOMIC DNA]</scope>
</reference>
<feature type="domain" description="Helicase ATP-binding" evidence="16">
    <location>
        <begin position="274"/>
        <end position="444"/>
    </location>
</feature>
<keyword evidence="10 15" id="KW-0234">DNA repair</keyword>
<protein>
    <recommendedName>
        <fullName evidence="2 15">ATP-dependent DNA helicase RecG</fullName>
        <ecNumber evidence="13 15">5.6.2.4</ecNumber>
    </recommendedName>
</protein>
<evidence type="ECO:0000256" key="5">
    <source>
        <dbReference type="ARBA" id="ARBA00022801"/>
    </source>
</evidence>
<comment type="catalytic activity">
    <reaction evidence="14 15">
        <text>ATP + H2O = ADP + phosphate + H(+)</text>
        <dbReference type="Rhea" id="RHEA:13065"/>
        <dbReference type="ChEBI" id="CHEBI:15377"/>
        <dbReference type="ChEBI" id="CHEBI:15378"/>
        <dbReference type="ChEBI" id="CHEBI:30616"/>
        <dbReference type="ChEBI" id="CHEBI:43474"/>
        <dbReference type="ChEBI" id="CHEBI:456216"/>
        <dbReference type="EC" id="5.6.2.4"/>
    </reaction>
</comment>
<dbReference type="NCBIfam" id="NF008165">
    <property type="entry name" value="PRK10917.1-3"/>
    <property type="match status" value="1"/>
</dbReference>
<evidence type="ECO:0000256" key="12">
    <source>
        <dbReference type="ARBA" id="ARBA00034617"/>
    </source>
</evidence>
<dbReference type="InterPro" id="IPR012340">
    <property type="entry name" value="NA-bd_OB-fold"/>
</dbReference>
<dbReference type="InterPro" id="IPR047112">
    <property type="entry name" value="RecG/Mfd"/>
</dbReference>
<dbReference type="SUPFAM" id="SSF52540">
    <property type="entry name" value="P-loop containing nucleoside triphosphate hydrolases"/>
    <property type="match status" value="2"/>
</dbReference>
<evidence type="ECO:0000256" key="4">
    <source>
        <dbReference type="ARBA" id="ARBA00022763"/>
    </source>
</evidence>
<keyword evidence="8" id="KW-0238">DNA-binding</keyword>
<dbReference type="CDD" id="cd18811">
    <property type="entry name" value="SF2_C_RecG"/>
    <property type="match status" value="1"/>
</dbReference>
<dbReference type="Pfam" id="PF00271">
    <property type="entry name" value="Helicase_C"/>
    <property type="match status" value="1"/>
</dbReference>
<dbReference type="EMBL" id="MHHZ01000014">
    <property type="protein sequence ID" value="OGY41778.1"/>
    <property type="molecule type" value="Genomic_DNA"/>
</dbReference>
<comment type="similarity">
    <text evidence="1 15">Belongs to the helicase family. RecG subfamily.</text>
</comment>
<evidence type="ECO:0000256" key="1">
    <source>
        <dbReference type="ARBA" id="ARBA00007504"/>
    </source>
</evidence>
<evidence type="ECO:0000256" key="2">
    <source>
        <dbReference type="ARBA" id="ARBA00017846"/>
    </source>
</evidence>
<dbReference type="NCBIfam" id="NF008168">
    <property type="entry name" value="PRK10917.2-2"/>
    <property type="match status" value="1"/>
</dbReference>
<keyword evidence="6 15" id="KW-0347">Helicase</keyword>
<dbReference type="InterPro" id="IPR001650">
    <property type="entry name" value="Helicase_C-like"/>
</dbReference>
<dbReference type="PANTHER" id="PTHR47964">
    <property type="entry name" value="ATP-DEPENDENT DNA HELICASE HOMOLOG RECG, CHLOROPLASTIC"/>
    <property type="match status" value="1"/>
</dbReference>
<dbReference type="InterPro" id="IPR014001">
    <property type="entry name" value="Helicase_ATP-bd"/>
</dbReference>
<dbReference type="AlphaFoldDB" id="A0A1G1XP00"/>
<gene>
    <name evidence="18" type="ORF">A2Y82_02795</name>
</gene>
<accession>A0A1G1XP00</accession>
<comment type="function">
    <text evidence="15">Plays a critical role in recombination and DNA repair. Helps process Holliday junction intermediates to mature products by catalyzing branch migration. Has replication fork regression activity, unwinds stalled or blocked replication forks to make a HJ that can be resolved. Has a DNA unwinding activity characteristic of a DNA helicase with 3'-5' polarity.</text>
</comment>
<keyword evidence="7 15" id="KW-0067">ATP-binding</keyword>
<evidence type="ECO:0000313" key="18">
    <source>
        <dbReference type="EMBL" id="OGY41778.1"/>
    </source>
</evidence>
<dbReference type="GO" id="GO:0043138">
    <property type="term" value="F:3'-5' DNA helicase activity"/>
    <property type="evidence" value="ECO:0007669"/>
    <property type="project" value="UniProtKB-EC"/>
</dbReference>
<dbReference type="Gene3D" id="2.40.50.140">
    <property type="entry name" value="Nucleic acid-binding proteins"/>
    <property type="match status" value="1"/>
</dbReference>
<dbReference type="PROSITE" id="PS51192">
    <property type="entry name" value="HELICASE_ATP_BIND_1"/>
    <property type="match status" value="1"/>
</dbReference>
<dbReference type="GO" id="GO:0006281">
    <property type="term" value="P:DNA repair"/>
    <property type="evidence" value="ECO:0007669"/>
    <property type="project" value="UniProtKB-UniRule"/>
</dbReference>
<keyword evidence="9 15" id="KW-0233">DNA recombination</keyword>
<dbReference type="Pfam" id="PF17191">
    <property type="entry name" value="RecG_wedge"/>
    <property type="match status" value="1"/>
</dbReference>
<evidence type="ECO:0000256" key="6">
    <source>
        <dbReference type="ARBA" id="ARBA00022806"/>
    </source>
</evidence>
<dbReference type="CDD" id="cd17992">
    <property type="entry name" value="DEXHc_RecG"/>
    <property type="match status" value="1"/>
</dbReference>
<dbReference type="NCBIfam" id="TIGR00643">
    <property type="entry name" value="recG"/>
    <property type="match status" value="1"/>
</dbReference>